<feature type="region of interest" description="Disordered" evidence="1">
    <location>
        <begin position="22"/>
        <end position="101"/>
    </location>
</feature>
<keyword evidence="3" id="KW-1185">Reference proteome</keyword>
<evidence type="ECO:0000313" key="3">
    <source>
        <dbReference type="Proteomes" id="UP000479190"/>
    </source>
</evidence>
<organism evidence="2 3">
    <name type="scientific">Trichogramma brassicae</name>
    <dbReference type="NCBI Taxonomy" id="86971"/>
    <lineage>
        <taxon>Eukaryota</taxon>
        <taxon>Metazoa</taxon>
        <taxon>Ecdysozoa</taxon>
        <taxon>Arthropoda</taxon>
        <taxon>Hexapoda</taxon>
        <taxon>Insecta</taxon>
        <taxon>Pterygota</taxon>
        <taxon>Neoptera</taxon>
        <taxon>Endopterygota</taxon>
        <taxon>Hymenoptera</taxon>
        <taxon>Apocrita</taxon>
        <taxon>Proctotrupomorpha</taxon>
        <taxon>Chalcidoidea</taxon>
        <taxon>Trichogrammatidae</taxon>
        <taxon>Trichogramma</taxon>
    </lineage>
</organism>
<dbReference type="AlphaFoldDB" id="A0A6H5IDN7"/>
<reference evidence="2 3" key="1">
    <citation type="submission" date="2020-02" db="EMBL/GenBank/DDBJ databases">
        <authorList>
            <person name="Ferguson B K."/>
        </authorList>
    </citation>
    <scope>NUCLEOTIDE SEQUENCE [LARGE SCALE GENOMIC DNA]</scope>
</reference>
<sequence>MGSKRKIEDESPQETLNRLMKKMRKVSKEVEEVQSKLMSGKIIEDDKSEDSESSETETPSDTESKHENKENVSANASLTKSTPEESVFDDPLGDETSTTSDGELDWMEIVVAKLSATAKARDGHMVTIQKLGALAMTVVGSLMTKIHDSRKEGLDIIDILEPLRDVGKLLTLLIYKQSQNRKAFIEPGMTKEALEIIKDTKIEDFLFGNDLSTKIKEIRALGKEGEGLMKAPLPAATPSKPLNGRTPYRGRPRTSGFTPSQGRQQQKFLFRDRQSSNRSQPTNRPQYINISIYQYIHITYIDILIYQYINISIYQFDVNYIDESGLGNQQEKDISKQVEEEFITVRHLCKIYDRFDVNYTDKSNIYSETVRHLFKIYDRFDVNYTNEFGFMYFHETCTIQTVVLYQYINISIYQYIKTSMMA</sequence>
<evidence type="ECO:0000256" key="1">
    <source>
        <dbReference type="SAM" id="MobiDB-lite"/>
    </source>
</evidence>
<name>A0A6H5IDN7_9HYME</name>
<dbReference type="Proteomes" id="UP000479190">
    <property type="component" value="Unassembled WGS sequence"/>
</dbReference>
<dbReference type="OrthoDB" id="7698113at2759"/>
<protein>
    <submittedName>
        <fullName evidence="2">Uncharacterized protein</fullName>
    </submittedName>
</protein>
<proteinExistence type="predicted"/>
<dbReference type="EMBL" id="CADCXV010000762">
    <property type="protein sequence ID" value="CAB0034934.1"/>
    <property type="molecule type" value="Genomic_DNA"/>
</dbReference>
<evidence type="ECO:0000313" key="2">
    <source>
        <dbReference type="EMBL" id="CAB0034934.1"/>
    </source>
</evidence>
<gene>
    <name evidence="2" type="ORF">TBRA_LOCUS6832</name>
</gene>
<dbReference type="PANTHER" id="PTHR34239">
    <property type="entry name" value="APPLE DOMAIN-CONTAINING PROTEIN"/>
    <property type="match status" value="1"/>
</dbReference>
<feature type="compositionally biased region" description="Acidic residues" evidence="1">
    <location>
        <begin position="46"/>
        <end position="60"/>
    </location>
</feature>
<feature type="region of interest" description="Disordered" evidence="1">
    <location>
        <begin position="229"/>
        <end position="283"/>
    </location>
</feature>
<dbReference type="PANTHER" id="PTHR34239:SF2">
    <property type="entry name" value="TRANSPOSABLE ELEMENT P TRANSPOSASE_THAP9 CONSERVED DOMAIN-CONTAINING PROTEIN"/>
    <property type="match status" value="1"/>
</dbReference>
<accession>A0A6H5IDN7</accession>
<feature type="compositionally biased region" description="Polar residues" evidence="1">
    <location>
        <begin position="71"/>
        <end position="81"/>
    </location>
</feature>
<feature type="compositionally biased region" description="Polar residues" evidence="1">
    <location>
        <begin position="255"/>
        <end position="267"/>
    </location>
</feature>